<dbReference type="EMBL" id="JARKIB010000181">
    <property type="protein sequence ID" value="KAJ7727218.1"/>
    <property type="molecule type" value="Genomic_DNA"/>
</dbReference>
<gene>
    <name evidence="3" type="ORF">B0H16DRAFT_1591045</name>
</gene>
<name>A0AAD7MQ94_9AGAR</name>
<evidence type="ECO:0000313" key="3">
    <source>
        <dbReference type="EMBL" id="KAJ7727218.1"/>
    </source>
</evidence>
<dbReference type="Pfam" id="PF12937">
    <property type="entry name" value="F-box-like"/>
    <property type="match status" value="1"/>
</dbReference>
<dbReference type="AlphaFoldDB" id="A0AAD7MQ94"/>
<evidence type="ECO:0000256" key="1">
    <source>
        <dbReference type="SAM" id="SignalP"/>
    </source>
</evidence>
<comment type="caution">
    <text evidence="3">The sequence shown here is derived from an EMBL/GenBank/DDBJ whole genome shotgun (WGS) entry which is preliminary data.</text>
</comment>
<dbReference type="SUPFAM" id="SSF81383">
    <property type="entry name" value="F-box domain"/>
    <property type="match status" value="1"/>
</dbReference>
<dbReference type="InterPro" id="IPR036047">
    <property type="entry name" value="F-box-like_dom_sf"/>
</dbReference>
<reference evidence="3" key="1">
    <citation type="submission" date="2023-03" db="EMBL/GenBank/DDBJ databases">
        <title>Massive genome expansion in bonnet fungi (Mycena s.s.) driven by repeated elements and novel gene families across ecological guilds.</title>
        <authorList>
            <consortium name="Lawrence Berkeley National Laboratory"/>
            <person name="Harder C.B."/>
            <person name="Miyauchi S."/>
            <person name="Viragh M."/>
            <person name="Kuo A."/>
            <person name="Thoen E."/>
            <person name="Andreopoulos B."/>
            <person name="Lu D."/>
            <person name="Skrede I."/>
            <person name="Drula E."/>
            <person name="Henrissat B."/>
            <person name="Morin E."/>
            <person name="Kohler A."/>
            <person name="Barry K."/>
            <person name="LaButti K."/>
            <person name="Morin E."/>
            <person name="Salamov A."/>
            <person name="Lipzen A."/>
            <person name="Mereny Z."/>
            <person name="Hegedus B."/>
            <person name="Baldrian P."/>
            <person name="Stursova M."/>
            <person name="Weitz H."/>
            <person name="Taylor A."/>
            <person name="Grigoriev I.V."/>
            <person name="Nagy L.G."/>
            <person name="Martin F."/>
            <person name="Kauserud H."/>
        </authorList>
    </citation>
    <scope>NUCLEOTIDE SEQUENCE</scope>
    <source>
        <strain evidence="3">CBHHK182m</strain>
    </source>
</reference>
<feature type="domain" description="F-box" evidence="2">
    <location>
        <begin position="14"/>
        <end position="54"/>
    </location>
</feature>
<dbReference type="SMART" id="SM00256">
    <property type="entry name" value="FBOX"/>
    <property type="match status" value="1"/>
</dbReference>
<organism evidence="3 4">
    <name type="scientific">Mycena metata</name>
    <dbReference type="NCBI Taxonomy" id="1033252"/>
    <lineage>
        <taxon>Eukaryota</taxon>
        <taxon>Fungi</taxon>
        <taxon>Dikarya</taxon>
        <taxon>Basidiomycota</taxon>
        <taxon>Agaricomycotina</taxon>
        <taxon>Agaricomycetes</taxon>
        <taxon>Agaricomycetidae</taxon>
        <taxon>Agaricales</taxon>
        <taxon>Marasmiineae</taxon>
        <taxon>Mycenaceae</taxon>
        <taxon>Mycena</taxon>
    </lineage>
</organism>
<keyword evidence="4" id="KW-1185">Reference proteome</keyword>
<dbReference type="Gene3D" id="1.20.1280.50">
    <property type="match status" value="1"/>
</dbReference>
<dbReference type="Proteomes" id="UP001215598">
    <property type="component" value="Unassembled WGS sequence"/>
</dbReference>
<feature type="signal peptide" evidence="1">
    <location>
        <begin position="1"/>
        <end position="28"/>
    </location>
</feature>
<evidence type="ECO:0000259" key="2">
    <source>
        <dbReference type="SMART" id="SM00256"/>
    </source>
</evidence>
<protein>
    <recommendedName>
        <fullName evidence="2">F-box domain-containing protein</fullName>
    </recommendedName>
</protein>
<proteinExistence type="predicted"/>
<sequence>MGAALTPTCLLGALPLDILFAILCWLDGKTITRCCSVCRLWRETIATSTELQYSVELWADGLIPGDADGLSPVEKMERLNERRRRWRDLDWTSRTVFPINQQPRAYELVGGVFAQQNTWPQSDFAAIRLPTAQTGGHVTVTENIGVESLDFAMDPSRDLVIFLHKHPDEIGNLDCRSLSSLRPHPQASVPRLSFDLRDDEFRRIFVQIAGDVVGLLFRTTGSLRLVLFNWCTGAPLVDLAGPQFPHSVSDFSLLSPQAYILAAVNDSQYYRGQPKGIGEIHIYSFDETQRSYPTLVATLQLPHPNPGRFLDRIIAHSGPFCAYPLPGPFSQSNDNRIMVISLAYDRSEYYSVYMHHRYLKKYLHPTNDGPPPKIMWDEWGPQNSRMLPGRHLFWLRYVHGERVVCPVDPAHPRRVELLDFGVTPTRPGFDASPPMIIEASTISQEGSVFKQDVVTALPYRRCCRELNDDHILYLVDQDRILGVTEMVNKLIVYTF</sequence>
<keyword evidence="1" id="KW-0732">Signal</keyword>
<evidence type="ECO:0000313" key="4">
    <source>
        <dbReference type="Proteomes" id="UP001215598"/>
    </source>
</evidence>
<feature type="chain" id="PRO_5041937051" description="F-box domain-containing protein" evidence="1">
    <location>
        <begin position="29"/>
        <end position="495"/>
    </location>
</feature>
<dbReference type="InterPro" id="IPR001810">
    <property type="entry name" value="F-box_dom"/>
</dbReference>
<accession>A0AAD7MQ94</accession>